<proteinExistence type="predicted"/>
<name>A0AAD9LYH0_9PEZI</name>
<comment type="caution">
    <text evidence="1">The sequence shown here is derived from an EMBL/GenBank/DDBJ whole genome shotgun (WGS) entry which is preliminary data.</text>
</comment>
<keyword evidence="2" id="KW-1185">Reference proteome</keyword>
<evidence type="ECO:0000313" key="2">
    <source>
        <dbReference type="Proteomes" id="UP001232148"/>
    </source>
</evidence>
<dbReference type="Proteomes" id="UP001232148">
    <property type="component" value="Unassembled WGS sequence"/>
</dbReference>
<evidence type="ECO:0000313" key="1">
    <source>
        <dbReference type="EMBL" id="KAK2027101.1"/>
    </source>
</evidence>
<accession>A0AAD9LYH0</accession>
<dbReference type="AlphaFoldDB" id="A0AAD9LYH0"/>
<organism evidence="1 2">
    <name type="scientific">Colletotrichum zoysiae</name>
    <dbReference type="NCBI Taxonomy" id="1216348"/>
    <lineage>
        <taxon>Eukaryota</taxon>
        <taxon>Fungi</taxon>
        <taxon>Dikarya</taxon>
        <taxon>Ascomycota</taxon>
        <taxon>Pezizomycotina</taxon>
        <taxon>Sordariomycetes</taxon>
        <taxon>Hypocreomycetidae</taxon>
        <taxon>Glomerellales</taxon>
        <taxon>Glomerellaceae</taxon>
        <taxon>Colletotrichum</taxon>
        <taxon>Colletotrichum graminicola species complex</taxon>
    </lineage>
</organism>
<sequence length="88" mass="10072">MVSTLAKDKCLRCRSAKPITSSQRVRLEYRFILIVQVHLYCYLYPQALKETGRNMCCGVNDTFAVKLDRGLSPRQSHHDHDCGVRAAM</sequence>
<reference evidence="1" key="1">
    <citation type="submission" date="2021-06" db="EMBL/GenBank/DDBJ databases">
        <title>Comparative genomics, transcriptomics and evolutionary studies reveal genomic signatures of adaptation to plant cell wall in hemibiotrophic fungi.</title>
        <authorList>
            <consortium name="DOE Joint Genome Institute"/>
            <person name="Baroncelli R."/>
            <person name="Diaz J.F."/>
            <person name="Benocci T."/>
            <person name="Peng M."/>
            <person name="Battaglia E."/>
            <person name="Haridas S."/>
            <person name="Andreopoulos W."/>
            <person name="Labutti K."/>
            <person name="Pangilinan J."/>
            <person name="Floch G.L."/>
            <person name="Makela M.R."/>
            <person name="Henrissat B."/>
            <person name="Grigoriev I.V."/>
            <person name="Crouch J.A."/>
            <person name="De Vries R.P."/>
            <person name="Sukno S.A."/>
            <person name="Thon M.R."/>
        </authorList>
    </citation>
    <scope>NUCLEOTIDE SEQUENCE</scope>
    <source>
        <strain evidence="1">MAFF235873</strain>
    </source>
</reference>
<gene>
    <name evidence="1" type="ORF">LX32DRAFT_722789</name>
</gene>
<dbReference type="EMBL" id="MU842901">
    <property type="protein sequence ID" value="KAK2027101.1"/>
    <property type="molecule type" value="Genomic_DNA"/>
</dbReference>
<protein>
    <submittedName>
        <fullName evidence="1">Uncharacterized protein</fullName>
    </submittedName>
</protein>